<accession>A0A839A3R9</accession>
<dbReference type="RefSeq" id="WP_218930092.1">
    <property type="nucleotide sequence ID" value="NZ_JACAOA010000002.1"/>
</dbReference>
<dbReference type="AlphaFoldDB" id="A0A839A3R9"/>
<comment type="subcellular location">
    <subcellularLocation>
        <location evidence="1">Cell membrane</location>
    </subcellularLocation>
</comment>
<comment type="caution">
    <text evidence="8">The sequence shown here is derived from an EMBL/GenBank/DDBJ whole genome shotgun (WGS) entry which is preliminary data.</text>
</comment>
<gene>
    <name evidence="8" type="ORF">HW423_00985</name>
</gene>
<evidence type="ECO:0000256" key="6">
    <source>
        <dbReference type="SAM" id="MobiDB-lite"/>
    </source>
</evidence>
<reference evidence="8 9" key="1">
    <citation type="submission" date="2020-06" db="EMBL/GenBank/DDBJ databases">
        <title>Reclassification of Facklamia ignava, Facklamia soureckii and Facklami tabacinasalis as Falseniella iganva gen. nov., comb. nov., Hutsoniella ignava gen. nov., comb. nov., and Ruoffia tabacinasalis gen. nov., comb. nov and description of Ruoffia haltotolerans sp. nov., isolated from hypersaline Inland Sea of Qatar.</title>
        <authorList>
            <person name="Fotedar R."/>
            <person name="Sankaranarayanan K."/>
            <person name="Lawson P."/>
            <person name="Caldwell M."/>
            <person name="Zeyara A."/>
            <person name="Al Malki A."/>
            <person name="Ali M."/>
        </authorList>
    </citation>
    <scope>NUCLEOTIDE SEQUENCE [LARGE SCALE GENOMIC DNA]</scope>
    <source>
        <strain evidence="8 9">INB8</strain>
    </source>
</reference>
<keyword evidence="4 7" id="KW-1133">Transmembrane helix</keyword>
<evidence type="ECO:0000256" key="7">
    <source>
        <dbReference type="SAM" id="Phobius"/>
    </source>
</evidence>
<keyword evidence="9" id="KW-1185">Reference proteome</keyword>
<evidence type="ECO:0000256" key="1">
    <source>
        <dbReference type="ARBA" id="ARBA00004236"/>
    </source>
</evidence>
<dbReference type="EMBL" id="JACAOA010000002">
    <property type="protein sequence ID" value="MBA5728363.1"/>
    <property type="molecule type" value="Genomic_DNA"/>
</dbReference>
<dbReference type="GO" id="GO:0015081">
    <property type="term" value="F:sodium ion transmembrane transporter activity"/>
    <property type="evidence" value="ECO:0007669"/>
    <property type="project" value="InterPro"/>
</dbReference>
<proteinExistence type="predicted"/>
<keyword evidence="2" id="KW-1003">Cell membrane</keyword>
<organism evidence="8 9">
    <name type="scientific">Ruoffia halotolerans</name>
    <dbReference type="NCBI Taxonomy" id="2748684"/>
    <lineage>
        <taxon>Bacteria</taxon>
        <taxon>Bacillati</taxon>
        <taxon>Bacillota</taxon>
        <taxon>Bacilli</taxon>
        <taxon>Lactobacillales</taxon>
        <taxon>Aerococcaceae</taxon>
        <taxon>Ruoffia</taxon>
    </lineage>
</organism>
<dbReference type="Proteomes" id="UP000571018">
    <property type="component" value="Unassembled WGS sequence"/>
</dbReference>
<evidence type="ECO:0000313" key="9">
    <source>
        <dbReference type="Proteomes" id="UP000571018"/>
    </source>
</evidence>
<evidence type="ECO:0000313" key="8">
    <source>
        <dbReference type="EMBL" id="MBA5728363.1"/>
    </source>
</evidence>
<feature type="region of interest" description="Disordered" evidence="6">
    <location>
        <begin position="40"/>
        <end position="64"/>
    </location>
</feature>
<keyword evidence="3 7" id="KW-0812">Transmembrane</keyword>
<dbReference type="Pfam" id="PF04277">
    <property type="entry name" value="OAD_gamma"/>
    <property type="match status" value="1"/>
</dbReference>
<dbReference type="InterPro" id="IPR005899">
    <property type="entry name" value="Na_pump_deCOase"/>
</dbReference>
<evidence type="ECO:0000256" key="5">
    <source>
        <dbReference type="ARBA" id="ARBA00023136"/>
    </source>
</evidence>
<evidence type="ECO:0000256" key="3">
    <source>
        <dbReference type="ARBA" id="ARBA00022692"/>
    </source>
</evidence>
<sequence>MESISIIDGLMLTVVSMLTVFVVLIALWGITELTAKFVNGSEKTESTPAPAEPKPAVNTNNLAPNKKHQQVAELVALALASEDEPNKKLEIQESKRIK</sequence>
<keyword evidence="5 7" id="KW-0472">Membrane</keyword>
<name>A0A839A3R9_9LACT</name>
<evidence type="ECO:0000256" key="4">
    <source>
        <dbReference type="ARBA" id="ARBA00022989"/>
    </source>
</evidence>
<protein>
    <submittedName>
        <fullName evidence="8">OadG family protein</fullName>
    </submittedName>
</protein>
<evidence type="ECO:0000256" key="2">
    <source>
        <dbReference type="ARBA" id="ARBA00022475"/>
    </source>
</evidence>
<dbReference type="GO" id="GO:0005886">
    <property type="term" value="C:plasma membrane"/>
    <property type="evidence" value="ECO:0007669"/>
    <property type="project" value="UniProtKB-SubCell"/>
</dbReference>
<dbReference type="GO" id="GO:0036376">
    <property type="term" value="P:sodium ion export across plasma membrane"/>
    <property type="evidence" value="ECO:0007669"/>
    <property type="project" value="InterPro"/>
</dbReference>
<feature type="transmembrane region" description="Helical" evidence="7">
    <location>
        <begin position="6"/>
        <end position="30"/>
    </location>
</feature>